<keyword evidence="1" id="KW-0472">Membrane</keyword>
<name>A0AAN9N3Q5_CANGL</name>
<evidence type="ECO:0000313" key="2">
    <source>
        <dbReference type="EMBL" id="KAK7363129.1"/>
    </source>
</evidence>
<protein>
    <submittedName>
        <fullName evidence="2">Uncharacterized protein</fullName>
    </submittedName>
</protein>
<feature type="transmembrane region" description="Helical" evidence="1">
    <location>
        <begin position="42"/>
        <end position="63"/>
    </location>
</feature>
<dbReference type="EMBL" id="JAYMYQ010000001">
    <property type="protein sequence ID" value="KAK7363129.1"/>
    <property type="molecule type" value="Genomic_DNA"/>
</dbReference>
<accession>A0AAN9N3Q5</accession>
<organism evidence="2 3">
    <name type="scientific">Canavalia gladiata</name>
    <name type="common">Sword bean</name>
    <name type="synonym">Dolichos gladiatus</name>
    <dbReference type="NCBI Taxonomy" id="3824"/>
    <lineage>
        <taxon>Eukaryota</taxon>
        <taxon>Viridiplantae</taxon>
        <taxon>Streptophyta</taxon>
        <taxon>Embryophyta</taxon>
        <taxon>Tracheophyta</taxon>
        <taxon>Spermatophyta</taxon>
        <taxon>Magnoliopsida</taxon>
        <taxon>eudicotyledons</taxon>
        <taxon>Gunneridae</taxon>
        <taxon>Pentapetalae</taxon>
        <taxon>rosids</taxon>
        <taxon>fabids</taxon>
        <taxon>Fabales</taxon>
        <taxon>Fabaceae</taxon>
        <taxon>Papilionoideae</taxon>
        <taxon>50 kb inversion clade</taxon>
        <taxon>NPAAA clade</taxon>
        <taxon>indigoferoid/millettioid clade</taxon>
        <taxon>Phaseoleae</taxon>
        <taxon>Canavalia</taxon>
    </lineage>
</organism>
<reference evidence="2 3" key="1">
    <citation type="submission" date="2024-01" db="EMBL/GenBank/DDBJ databases">
        <title>The genomes of 5 underutilized Papilionoideae crops provide insights into root nodulation and disease resistanc.</title>
        <authorList>
            <person name="Jiang F."/>
        </authorList>
    </citation>
    <scope>NUCLEOTIDE SEQUENCE [LARGE SCALE GENOMIC DNA]</scope>
    <source>
        <strain evidence="2">LVBAO_FW01</strain>
        <tissue evidence="2">Leaves</tissue>
    </source>
</reference>
<evidence type="ECO:0000256" key="1">
    <source>
        <dbReference type="SAM" id="Phobius"/>
    </source>
</evidence>
<evidence type="ECO:0000313" key="3">
    <source>
        <dbReference type="Proteomes" id="UP001367508"/>
    </source>
</evidence>
<comment type="caution">
    <text evidence="2">The sequence shown here is derived from an EMBL/GenBank/DDBJ whole genome shotgun (WGS) entry which is preliminary data.</text>
</comment>
<dbReference type="AlphaFoldDB" id="A0AAN9N3Q5"/>
<gene>
    <name evidence="2" type="ORF">VNO77_05259</name>
</gene>
<sequence>MNDKKGQLAFSLSLHSFGLDFTPTLSNQRKLSGTHVTRSHSSASPIISIHVSCTSVIFVFFTISGNKQRSLNALFFSYEGARHSVFEGMTVNLLIMIFAKEADSK</sequence>
<dbReference type="Proteomes" id="UP001367508">
    <property type="component" value="Unassembled WGS sequence"/>
</dbReference>
<keyword evidence="1" id="KW-0812">Transmembrane</keyword>
<keyword evidence="1" id="KW-1133">Transmembrane helix</keyword>
<proteinExistence type="predicted"/>
<keyword evidence="3" id="KW-1185">Reference proteome</keyword>